<proteinExistence type="predicted"/>
<dbReference type="Proteomes" id="UP000031972">
    <property type="component" value="Unassembled WGS sequence"/>
</dbReference>
<dbReference type="PATRIC" id="fig|220754.4.peg.3337"/>
<evidence type="ECO:0000313" key="1">
    <source>
        <dbReference type="EMBL" id="KIL42920.1"/>
    </source>
</evidence>
<evidence type="ECO:0000313" key="2">
    <source>
        <dbReference type="Proteomes" id="UP000031972"/>
    </source>
</evidence>
<dbReference type="AlphaFoldDB" id="A0A0C2QXZ9"/>
<reference evidence="1 2" key="1">
    <citation type="submission" date="2015-01" db="EMBL/GenBank/DDBJ databases">
        <title>Jeotgalibacillus campisalis genome sequencing.</title>
        <authorList>
            <person name="Goh K.M."/>
            <person name="Chan K.-G."/>
            <person name="Yaakop A.S."/>
            <person name="Ee R."/>
            <person name="Gan H.M."/>
            <person name="Chan C.S."/>
        </authorList>
    </citation>
    <scope>NUCLEOTIDE SEQUENCE [LARGE SCALE GENOMIC DNA]</scope>
    <source>
        <strain evidence="1 2">SF-57</strain>
    </source>
</reference>
<comment type="caution">
    <text evidence="1">The sequence shown here is derived from an EMBL/GenBank/DDBJ whole genome shotgun (WGS) entry which is preliminary data.</text>
</comment>
<sequence>MQLFIFLTDHIKKVILSLSEGPPAFDCFLIGAAYYFFGLL</sequence>
<gene>
    <name evidence="1" type="ORF">KR50_33230</name>
</gene>
<dbReference type="EMBL" id="JXRR01000022">
    <property type="protein sequence ID" value="KIL42920.1"/>
    <property type="molecule type" value="Genomic_DNA"/>
</dbReference>
<keyword evidence="2" id="KW-1185">Reference proteome</keyword>
<name>A0A0C2QXZ9_9BACL</name>
<accession>A0A0C2QXZ9</accession>
<protein>
    <submittedName>
        <fullName evidence="1">Uncharacterized protein</fullName>
    </submittedName>
</protein>
<organism evidence="1 2">
    <name type="scientific">Jeotgalibacillus campisalis</name>
    <dbReference type="NCBI Taxonomy" id="220754"/>
    <lineage>
        <taxon>Bacteria</taxon>
        <taxon>Bacillati</taxon>
        <taxon>Bacillota</taxon>
        <taxon>Bacilli</taxon>
        <taxon>Bacillales</taxon>
        <taxon>Caryophanaceae</taxon>
        <taxon>Jeotgalibacillus</taxon>
    </lineage>
</organism>